<evidence type="ECO:0000313" key="3">
    <source>
        <dbReference type="EMBL" id="WNY25154.1"/>
    </source>
</evidence>
<feature type="coiled-coil region" evidence="1">
    <location>
        <begin position="54"/>
        <end position="86"/>
    </location>
</feature>
<protein>
    <recommendedName>
        <fullName evidence="2">Putative aromatic acid exporter C-terminal domain-containing protein</fullName>
    </recommendedName>
</protein>
<dbReference type="RefSeq" id="WP_338103194.1">
    <property type="nucleotide sequence ID" value="NZ_CP131060.1"/>
</dbReference>
<keyword evidence="1" id="KW-0175">Coiled coil</keyword>
<keyword evidence="4" id="KW-1185">Reference proteome</keyword>
<dbReference type="Pfam" id="PF11728">
    <property type="entry name" value="ArAE_1_C"/>
    <property type="match status" value="1"/>
</dbReference>
<name>A0AA96V2D0_9EURY</name>
<dbReference type="EMBL" id="CP131060">
    <property type="protein sequence ID" value="WNY25154.1"/>
    <property type="molecule type" value="Genomic_DNA"/>
</dbReference>
<evidence type="ECO:0000313" key="4">
    <source>
        <dbReference type="Proteomes" id="UP001303587"/>
    </source>
</evidence>
<evidence type="ECO:0000259" key="2">
    <source>
        <dbReference type="Pfam" id="PF11728"/>
    </source>
</evidence>
<dbReference type="GeneID" id="89229810"/>
<dbReference type="Proteomes" id="UP001303587">
    <property type="component" value="Chromosome"/>
</dbReference>
<dbReference type="AlphaFoldDB" id="A0AA96V2D0"/>
<proteinExistence type="predicted"/>
<organism evidence="3 4">
    <name type="scientific">Methanolapillus millepedarum</name>
    <dbReference type="NCBI Taxonomy" id="3028296"/>
    <lineage>
        <taxon>Archaea</taxon>
        <taxon>Methanobacteriati</taxon>
        <taxon>Methanobacteriota</taxon>
        <taxon>Stenosarchaea group</taxon>
        <taxon>Methanomicrobia</taxon>
        <taxon>Methanosarcinales</taxon>
        <taxon>Methanosarcinaceae</taxon>
        <taxon>Methanolapillus</taxon>
    </lineage>
</organism>
<feature type="domain" description="Putative aromatic acid exporter C-terminal" evidence="2">
    <location>
        <begin position="52"/>
        <end position="171"/>
    </location>
</feature>
<gene>
    <name evidence="3" type="ORF">MsAc7_06960</name>
</gene>
<dbReference type="InterPro" id="IPR021062">
    <property type="entry name" value="ArAE_1_C"/>
</dbReference>
<reference evidence="3 4" key="1">
    <citation type="submission" date="2023-07" db="EMBL/GenBank/DDBJ databases">
        <title>Closed genoem sequence of Methanosarcinaceae archaeon Ac7.</title>
        <authorList>
            <person name="Poehlein A."/>
            <person name="Protasov E."/>
            <person name="Platt K."/>
            <person name="Reeh H."/>
            <person name="Daniel R."/>
            <person name="Brune A."/>
        </authorList>
    </citation>
    <scope>NUCLEOTIDE SEQUENCE [LARGE SCALE GENOMIC DNA]</scope>
    <source>
        <strain evidence="3 4">Ac7</strain>
    </source>
</reference>
<evidence type="ECO:0000256" key="1">
    <source>
        <dbReference type="SAM" id="Coils"/>
    </source>
</evidence>
<accession>A0AA96V2D0</accession>
<sequence length="182" mass="20706">MSAIQGKIESIKKDIEYIRLDGSDRMSRTYQVAIAYKDECPAAYNANWDTDTIIKALEVHIANLQVKEEEQKIRKKEMKLEKAKIKLQINTHIQSSSNSEAYVFDMSNKSFQSTVKIINEIQECDLSSDNKKELLKLLEEIKDSKEKNLKTAELLDFLSGMSANVVKAVLPFILGVIFPGIF</sequence>